<feature type="domain" description="Ribonucleotide reductase N-terminal" evidence="1">
    <location>
        <begin position="2"/>
        <end position="38"/>
    </location>
</feature>
<evidence type="ECO:0000259" key="1">
    <source>
        <dbReference type="Pfam" id="PF08343"/>
    </source>
</evidence>
<reference evidence="2 3" key="1">
    <citation type="journal article" date="2011" name="Front. Microbiol.">
        <title>Genomic signatures of strain selection and enhancement in Bacillus atrophaeus var. globigii, a historical biowarfare simulant.</title>
        <authorList>
            <person name="Gibbons H.S."/>
            <person name="Broomall S.M."/>
            <person name="McNew L.A."/>
            <person name="Daligault H."/>
            <person name="Chapman C."/>
            <person name="Bruce D."/>
            <person name="Karavis M."/>
            <person name="Krepps M."/>
            <person name="McGregor P.A."/>
            <person name="Hong C."/>
            <person name="Park K.H."/>
            <person name="Akmal A."/>
            <person name="Feldman A."/>
            <person name="Lin J.S."/>
            <person name="Chang W.E."/>
            <person name="Higgs B.W."/>
            <person name="Demirev P."/>
            <person name="Lindquist J."/>
            <person name="Liem A."/>
            <person name="Fochler E."/>
            <person name="Read T.D."/>
            <person name="Tapia R."/>
            <person name="Johnson S."/>
            <person name="Bishop-Lilly K.A."/>
            <person name="Detter C."/>
            <person name="Han C."/>
            <person name="Sozhamannan S."/>
            <person name="Rosenzweig C.N."/>
            <person name="Skowronski E.W."/>
        </authorList>
    </citation>
    <scope>NUCLEOTIDE SEQUENCE [LARGE SCALE GENOMIC DNA]</scope>
    <source>
        <strain evidence="2 3">1942</strain>
    </source>
</reference>
<organism evidence="2 3">
    <name type="scientific">Bacillus atrophaeus (strain 1942)</name>
    <dbReference type="NCBI Taxonomy" id="720555"/>
    <lineage>
        <taxon>Bacteria</taxon>
        <taxon>Bacillati</taxon>
        <taxon>Bacillota</taxon>
        <taxon>Bacilli</taxon>
        <taxon>Bacillales</taxon>
        <taxon>Bacillaceae</taxon>
        <taxon>Bacillus</taxon>
    </lineage>
</organism>
<keyword evidence="3" id="KW-1185">Reference proteome</keyword>
<dbReference type="EMBL" id="CP002207">
    <property type="protein sequence ID" value="ADP32668.1"/>
    <property type="molecule type" value="Genomic_DNA"/>
</dbReference>
<gene>
    <name evidence="2" type="ordered locus">BATR1942_08675</name>
</gene>
<accession>A0ABM5LXT0</accession>
<dbReference type="Proteomes" id="UP000006867">
    <property type="component" value="Chromosome"/>
</dbReference>
<protein>
    <recommendedName>
        <fullName evidence="1">Ribonucleotide reductase N-terminal domain-containing protein</fullName>
    </recommendedName>
</protein>
<sequence length="49" mass="5843">MEYAKVKEKLKYLVENDCSKEEFLSKYTFNQMKSIFKKHTVTNSDPHPS</sequence>
<evidence type="ECO:0000313" key="2">
    <source>
        <dbReference type="EMBL" id="ADP32668.1"/>
    </source>
</evidence>
<dbReference type="InterPro" id="IPR013554">
    <property type="entry name" value="RNR_N"/>
</dbReference>
<proteinExistence type="predicted"/>
<name>A0ABM5LXT0_BACA1</name>
<dbReference type="Pfam" id="PF08343">
    <property type="entry name" value="RNR_N"/>
    <property type="match status" value="1"/>
</dbReference>
<evidence type="ECO:0000313" key="3">
    <source>
        <dbReference type="Proteomes" id="UP000006867"/>
    </source>
</evidence>